<sequence>PSYPTTTMATPPPQHLPVQTHHCRFCNHLLLATTRSIPSLPRRKEPSKDNALILPLPLDTTTSTSTSTSTAPTTTTTDDTSSSSATQKHYTILLSTTIPDRKPTLIRREDGFEKRLFLRCGRCRVVVGYFLDPVHFPELRGEKNKRGREEDGDGDGDGVVEGEDEKARVVYLLPGALMETGVMMEETDEKVRGLDREWVGWLEGN</sequence>
<name>A0A395GV30_9EURO</name>
<reference evidence="3 4" key="1">
    <citation type="submission" date="2018-02" db="EMBL/GenBank/DDBJ databases">
        <title>The genomes of Aspergillus section Nigri reveals drivers in fungal speciation.</title>
        <authorList>
            <consortium name="DOE Joint Genome Institute"/>
            <person name="Vesth T.C."/>
            <person name="Nybo J."/>
            <person name="Theobald S."/>
            <person name="Brandl J."/>
            <person name="Frisvad J.C."/>
            <person name="Nielsen K.F."/>
            <person name="Lyhne E.K."/>
            <person name="Kogle M.E."/>
            <person name="Kuo A."/>
            <person name="Riley R."/>
            <person name="Clum A."/>
            <person name="Nolan M."/>
            <person name="Lipzen A."/>
            <person name="Salamov A."/>
            <person name="Henrissat B."/>
            <person name="Wiebenga A."/>
            <person name="De vries R.P."/>
            <person name="Grigoriev I.V."/>
            <person name="Mortensen U.H."/>
            <person name="Andersen M.R."/>
            <person name="Baker S.E."/>
        </authorList>
    </citation>
    <scope>NUCLEOTIDE SEQUENCE [LARGE SCALE GENOMIC DNA]</scope>
    <source>
        <strain evidence="3 4">CBS 121593</strain>
    </source>
</reference>
<evidence type="ECO:0000259" key="2">
    <source>
        <dbReference type="Pfam" id="PF25809"/>
    </source>
</evidence>
<dbReference type="Proteomes" id="UP000249402">
    <property type="component" value="Unassembled WGS sequence"/>
</dbReference>
<dbReference type="InterPro" id="IPR057965">
    <property type="entry name" value="STEEP1_dom"/>
</dbReference>
<dbReference type="AlphaFoldDB" id="A0A395GV30"/>
<feature type="compositionally biased region" description="Acidic residues" evidence="1">
    <location>
        <begin position="150"/>
        <end position="161"/>
    </location>
</feature>
<dbReference type="RefSeq" id="XP_025572291.1">
    <property type="nucleotide sequence ID" value="XM_025716077.1"/>
</dbReference>
<feature type="compositionally biased region" description="Low complexity" evidence="1">
    <location>
        <begin position="54"/>
        <end position="85"/>
    </location>
</feature>
<dbReference type="EMBL" id="KZ824458">
    <property type="protein sequence ID" value="RAK97963.1"/>
    <property type="molecule type" value="Genomic_DNA"/>
</dbReference>
<organism evidence="3 4">
    <name type="scientific">Aspergillus ibericus CBS 121593</name>
    <dbReference type="NCBI Taxonomy" id="1448316"/>
    <lineage>
        <taxon>Eukaryota</taxon>
        <taxon>Fungi</taxon>
        <taxon>Dikarya</taxon>
        <taxon>Ascomycota</taxon>
        <taxon>Pezizomycotina</taxon>
        <taxon>Eurotiomycetes</taxon>
        <taxon>Eurotiomycetidae</taxon>
        <taxon>Eurotiales</taxon>
        <taxon>Aspergillaceae</taxon>
        <taxon>Aspergillus</taxon>
        <taxon>Aspergillus subgen. Circumdati</taxon>
    </lineage>
</organism>
<dbReference type="Pfam" id="PF25809">
    <property type="entry name" value="STEEP1"/>
    <property type="match status" value="1"/>
</dbReference>
<feature type="non-terminal residue" evidence="3">
    <location>
        <position position="1"/>
    </location>
</feature>
<evidence type="ECO:0000313" key="3">
    <source>
        <dbReference type="EMBL" id="RAK97963.1"/>
    </source>
</evidence>
<evidence type="ECO:0000313" key="4">
    <source>
        <dbReference type="Proteomes" id="UP000249402"/>
    </source>
</evidence>
<feature type="region of interest" description="Disordered" evidence="1">
    <location>
        <begin position="37"/>
        <end position="85"/>
    </location>
</feature>
<dbReference type="STRING" id="1448316.A0A395GV30"/>
<dbReference type="VEuPathDB" id="FungiDB:BO80DRAFT_362943"/>
<accession>A0A395GV30</accession>
<gene>
    <name evidence="3" type="ORF">BO80DRAFT_362943</name>
</gene>
<dbReference type="GeneID" id="37220942"/>
<evidence type="ECO:0000256" key="1">
    <source>
        <dbReference type="SAM" id="MobiDB-lite"/>
    </source>
</evidence>
<feature type="domain" description="STEEP1" evidence="2">
    <location>
        <begin position="17"/>
        <end position="132"/>
    </location>
</feature>
<proteinExistence type="predicted"/>
<keyword evidence="4" id="KW-1185">Reference proteome</keyword>
<feature type="region of interest" description="Disordered" evidence="1">
    <location>
        <begin position="142"/>
        <end position="161"/>
    </location>
</feature>
<protein>
    <recommendedName>
        <fullName evidence="2">STEEP1 domain-containing protein</fullName>
    </recommendedName>
</protein>
<dbReference type="OrthoDB" id="418131at2759"/>